<keyword evidence="3 4" id="KW-0574">Periplasm</keyword>
<dbReference type="NCBIfam" id="TIGR03002">
    <property type="entry name" value="outer_YhbN_LptA"/>
    <property type="match status" value="1"/>
</dbReference>
<reference evidence="6 7" key="1">
    <citation type="submission" date="2024-09" db="EMBL/GenBank/DDBJ databases">
        <authorList>
            <person name="Sun Q."/>
            <person name="Mori K."/>
        </authorList>
    </citation>
    <scope>NUCLEOTIDE SEQUENCE [LARGE SCALE GENOMIC DNA]</scope>
    <source>
        <strain evidence="6 7">CCM 8545</strain>
    </source>
</reference>
<evidence type="ECO:0000256" key="3">
    <source>
        <dbReference type="ARBA" id="ARBA00022764"/>
    </source>
</evidence>
<evidence type="ECO:0000256" key="4">
    <source>
        <dbReference type="HAMAP-Rule" id="MF_01914"/>
    </source>
</evidence>
<sequence length="177" mass="19497" precursor="true">MKNNFLKRYTFINLIKKTACLSLIILSSTTLSVTAKTGDTDEPMHITSDDQSLDMTNSVATFTNNVVITQGTIKITADKVVVTTPGGDQEKAIIDAYGSPLTFYQLQDDGLPIEGNANHMRYELASEKITLNGNAYISQVDSHVKGENIIYLVKEQRLEAKGKKVTTVLNPKQAEKK</sequence>
<comment type="subcellular location">
    <subcellularLocation>
        <location evidence="4">Periplasm</location>
    </subcellularLocation>
</comment>
<dbReference type="PANTHER" id="PTHR36504:SF1">
    <property type="entry name" value="LIPOPOLYSACCHARIDE EXPORT SYSTEM PROTEIN LPTA"/>
    <property type="match status" value="1"/>
</dbReference>
<evidence type="ECO:0000259" key="5">
    <source>
        <dbReference type="Pfam" id="PF03968"/>
    </source>
</evidence>
<dbReference type="InterPro" id="IPR014340">
    <property type="entry name" value="LptA"/>
</dbReference>
<comment type="caution">
    <text evidence="6">The sequence shown here is derived from an EMBL/GenBank/DDBJ whole genome shotgun (WGS) entry which is preliminary data.</text>
</comment>
<gene>
    <name evidence="4 6" type="primary">lptA</name>
    <name evidence="6" type="ORF">ACFFIT_00895</name>
</gene>
<feature type="chain" id="PRO_5044917249" description="Lipopolysaccharide export system protein LptA" evidence="4">
    <location>
        <begin position="36"/>
        <end position="177"/>
    </location>
</feature>
<name>A0ABV6C6T1_9GAMM</name>
<comment type="function">
    <text evidence="4">Involved in the assembly of lipopolysaccharide (LPS). Required for the translocation of LPS from the inner membrane to the outer membrane. May form a bridge between the inner membrane and the outer membrane, via interactions with LptC and LptD, thereby facilitating LPS transfer across the periplasm.</text>
</comment>
<proteinExistence type="inferred from homology"/>
<dbReference type="InterPro" id="IPR052037">
    <property type="entry name" value="LPS_export_LptA"/>
</dbReference>
<dbReference type="InterPro" id="IPR005653">
    <property type="entry name" value="OstA-like_N"/>
</dbReference>
<evidence type="ECO:0000256" key="1">
    <source>
        <dbReference type="ARBA" id="ARBA00022448"/>
    </source>
</evidence>
<evidence type="ECO:0000256" key="2">
    <source>
        <dbReference type="ARBA" id="ARBA00022729"/>
    </source>
</evidence>
<evidence type="ECO:0000313" key="7">
    <source>
        <dbReference type="Proteomes" id="UP001589758"/>
    </source>
</evidence>
<keyword evidence="2 4" id="KW-0732">Signal</keyword>
<dbReference type="Pfam" id="PF03968">
    <property type="entry name" value="LptD_N"/>
    <property type="match status" value="1"/>
</dbReference>
<organism evidence="6 7">
    <name type="scientific">Thorsellia kenyensis</name>
    <dbReference type="NCBI Taxonomy" id="1549888"/>
    <lineage>
        <taxon>Bacteria</taxon>
        <taxon>Pseudomonadati</taxon>
        <taxon>Pseudomonadota</taxon>
        <taxon>Gammaproteobacteria</taxon>
        <taxon>Enterobacterales</taxon>
        <taxon>Thorselliaceae</taxon>
        <taxon>Thorsellia</taxon>
    </lineage>
</organism>
<feature type="domain" description="Organic solvent tolerance-like N-terminal" evidence="5">
    <location>
        <begin position="45"/>
        <end position="156"/>
    </location>
</feature>
<dbReference type="Proteomes" id="UP001589758">
    <property type="component" value="Unassembled WGS sequence"/>
</dbReference>
<dbReference type="HAMAP" id="MF_01914">
    <property type="entry name" value="LPS_assembly_LptA"/>
    <property type="match status" value="1"/>
</dbReference>
<comment type="similarity">
    <text evidence="4">Belongs to the LptA family.</text>
</comment>
<dbReference type="EMBL" id="JBHLXE010000013">
    <property type="protein sequence ID" value="MFC0178671.1"/>
    <property type="molecule type" value="Genomic_DNA"/>
</dbReference>
<accession>A0ABV6C6T1</accession>
<dbReference type="PANTHER" id="PTHR36504">
    <property type="entry name" value="LIPOPOLYSACCHARIDE EXPORT SYSTEM PROTEIN LPTA"/>
    <property type="match status" value="1"/>
</dbReference>
<feature type="signal peptide" evidence="4">
    <location>
        <begin position="1"/>
        <end position="35"/>
    </location>
</feature>
<dbReference type="RefSeq" id="WP_385875521.1">
    <property type="nucleotide sequence ID" value="NZ_JBHLXE010000013.1"/>
</dbReference>
<keyword evidence="1 4" id="KW-0813">Transport</keyword>
<protein>
    <recommendedName>
        <fullName evidence="4">Lipopolysaccharide export system protein LptA</fullName>
    </recommendedName>
</protein>
<evidence type="ECO:0000313" key="6">
    <source>
        <dbReference type="EMBL" id="MFC0178671.1"/>
    </source>
</evidence>
<keyword evidence="7" id="KW-1185">Reference proteome</keyword>
<dbReference type="Gene3D" id="2.60.450.10">
    <property type="entry name" value="Lipopolysaccharide (LPS) transport protein A like domain"/>
    <property type="match status" value="1"/>
</dbReference>
<comment type="subunit">
    <text evidence="4">Component of the lipopolysaccharide transport and assembly complex.</text>
</comment>